<feature type="compositionally biased region" description="Low complexity" evidence="7">
    <location>
        <begin position="13"/>
        <end position="25"/>
    </location>
</feature>
<feature type="region of interest" description="Disordered" evidence="7">
    <location>
        <begin position="386"/>
        <end position="434"/>
    </location>
</feature>
<dbReference type="Pfam" id="PF16421">
    <property type="entry name" value="E2F_CC-MB"/>
    <property type="match status" value="1"/>
</dbReference>
<dbReference type="InterPro" id="IPR036390">
    <property type="entry name" value="WH_DNA-bd_sf"/>
</dbReference>
<feature type="region of interest" description="Disordered" evidence="7">
    <location>
        <begin position="1"/>
        <end position="129"/>
    </location>
</feature>
<dbReference type="GO" id="GO:0090575">
    <property type="term" value="C:RNA polymerase II transcription regulator complex"/>
    <property type="evidence" value="ECO:0007669"/>
    <property type="project" value="TreeGrafter"/>
</dbReference>
<dbReference type="OrthoDB" id="1743261at2759"/>
<dbReference type="FunFam" id="1.10.10.10:FF:000008">
    <property type="entry name" value="E2F transcription factor 1"/>
    <property type="match status" value="1"/>
</dbReference>
<feature type="compositionally biased region" description="Low complexity" evidence="7">
    <location>
        <begin position="96"/>
        <end position="107"/>
    </location>
</feature>
<dbReference type="GO" id="GO:0046983">
    <property type="term" value="F:protein dimerization activity"/>
    <property type="evidence" value="ECO:0007669"/>
    <property type="project" value="InterPro"/>
</dbReference>
<dbReference type="PANTHER" id="PTHR12081:SF107">
    <property type="entry name" value="E2E3"/>
    <property type="match status" value="1"/>
</dbReference>
<evidence type="ECO:0000313" key="10">
    <source>
        <dbReference type="Proteomes" id="UP000318571"/>
    </source>
</evidence>
<dbReference type="AlphaFoldDB" id="A0A553P1C8"/>
<feature type="compositionally biased region" description="Low complexity" evidence="7">
    <location>
        <begin position="493"/>
        <end position="520"/>
    </location>
</feature>
<feature type="region of interest" description="Disordered" evidence="7">
    <location>
        <begin position="164"/>
        <end position="203"/>
    </location>
</feature>
<feature type="compositionally biased region" description="Polar residues" evidence="7">
    <location>
        <begin position="113"/>
        <end position="129"/>
    </location>
</feature>
<dbReference type="SUPFAM" id="SSF144074">
    <property type="entry name" value="E2F-DP heterodimerization region"/>
    <property type="match status" value="1"/>
</dbReference>
<dbReference type="InterPro" id="IPR015633">
    <property type="entry name" value="E2F"/>
</dbReference>
<feature type="compositionally biased region" description="Low complexity" evidence="7">
    <location>
        <begin position="61"/>
        <end position="76"/>
    </location>
</feature>
<accession>A0A553P1C8</accession>
<dbReference type="Pfam" id="PF02319">
    <property type="entry name" value="WHD_E2F_TDP"/>
    <property type="match status" value="1"/>
</dbReference>
<dbReference type="PANTHER" id="PTHR12081">
    <property type="entry name" value="TRANSCRIPTION FACTOR E2F"/>
    <property type="match status" value="1"/>
</dbReference>
<sequence length="570" mass="60670">MAAPSPLRLSHKVTTPPATPTSVSALWSQGSRSTLDGALPTPTPIHVTPTGPGVRRAIFNGTPSSGGRRGSTSTFTIIKPEGTPAQTLRSTPQHRGSLSSSSGLGSASDHEYGQSTPKSRTLYLTPNSGSSAFGSGGHYHVNSSNGPTVIVPSVKSEARRKLNLDQAPVDPEGFKTPIKANPKRRAQDLSSPSPKKLTARSPLEKTRYETSLGLLTKKFVSLFHSSPSGTVDLNKASETLQVQKRRIYDITNVLEGIGLVEKKSKNMVHWCGSQYHDLTAEHADLHTDLADLEAKENQLDDLIKNAELQLKLLNEDKRNAYVTYQDLRNVARFRNQTVMAIKAPPEAKLQVPHPSEGMQIYMQCDNGEIEVFLCPEEESLALGSAALSAHTPSTSDDNTDTESEASPTKAKKSGLPPPSPPPRLDLEEESQSSDLGQIRNFLISGSEDFGPMGNKLQLQTLDQDQAAASEGDPDFSTAQAVVASASDVTGQQSASSSVGRSSGSNSTTTTPASASTPSTTLGRGPACRSNNSAAVGSEGGLLQLEPPLSSSDYSFTLDDQENLNELFDLL</sequence>
<dbReference type="CDD" id="cd14660">
    <property type="entry name" value="E2F_DD"/>
    <property type="match status" value="1"/>
</dbReference>
<dbReference type="EMBL" id="VCGU01000008">
    <property type="protein sequence ID" value="TRY71494.1"/>
    <property type="molecule type" value="Genomic_DNA"/>
</dbReference>
<proteinExistence type="inferred from homology"/>
<comment type="subcellular location">
    <subcellularLocation>
        <location evidence="5">Nucleus</location>
    </subcellularLocation>
</comment>
<dbReference type="GO" id="GO:0000981">
    <property type="term" value="F:DNA-binding transcription factor activity, RNA polymerase II-specific"/>
    <property type="evidence" value="ECO:0007669"/>
    <property type="project" value="TreeGrafter"/>
</dbReference>
<gene>
    <name evidence="9" type="ORF">TCAL_12612</name>
</gene>
<evidence type="ECO:0000313" key="9">
    <source>
        <dbReference type="EMBL" id="TRY71494.1"/>
    </source>
</evidence>
<keyword evidence="4 5" id="KW-0804">Transcription</keyword>
<keyword evidence="3 5" id="KW-0238">DNA-binding</keyword>
<dbReference type="SUPFAM" id="SSF46785">
    <property type="entry name" value="Winged helix' DNA-binding domain"/>
    <property type="match status" value="1"/>
</dbReference>
<evidence type="ECO:0000256" key="3">
    <source>
        <dbReference type="ARBA" id="ARBA00023125"/>
    </source>
</evidence>
<dbReference type="InterPro" id="IPR036388">
    <property type="entry name" value="WH-like_DNA-bd_sf"/>
</dbReference>
<dbReference type="InterPro" id="IPR032198">
    <property type="entry name" value="E2F_CC-MB"/>
</dbReference>
<evidence type="ECO:0000256" key="6">
    <source>
        <dbReference type="SAM" id="Coils"/>
    </source>
</evidence>
<organism evidence="9 10">
    <name type="scientific">Tigriopus californicus</name>
    <name type="common">Marine copepod</name>
    <dbReference type="NCBI Taxonomy" id="6832"/>
    <lineage>
        <taxon>Eukaryota</taxon>
        <taxon>Metazoa</taxon>
        <taxon>Ecdysozoa</taxon>
        <taxon>Arthropoda</taxon>
        <taxon>Crustacea</taxon>
        <taxon>Multicrustacea</taxon>
        <taxon>Hexanauplia</taxon>
        <taxon>Copepoda</taxon>
        <taxon>Harpacticoida</taxon>
        <taxon>Harpacticidae</taxon>
        <taxon>Tigriopus</taxon>
    </lineage>
</organism>
<evidence type="ECO:0000256" key="7">
    <source>
        <dbReference type="SAM" id="MobiDB-lite"/>
    </source>
</evidence>
<feature type="domain" description="E2F/DP family winged-helix DNA-binding" evidence="8">
    <location>
        <begin position="207"/>
        <end position="272"/>
    </location>
</feature>
<evidence type="ECO:0000256" key="2">
    <source>
        <dbReference type="ARBA" id="ARBA00023015"/>
    </source>
</evidence>
<evidence type="ECO:0000256" key="1">
    <source>
        <dbReference type="ARBA" id="ARBA00010940"/>
    </source>
</evidence>
<name>A0A553P1C8_TIGCA</name>
<keyword evidence="10" id="KW-1185">Reference proteome</keyword>
<dbReference type="Gene3D" id="6.10.250.540">
    <property type="match status" value="1"/>
</dbReference>
<comment type="similarity">
    <text evidence="1 5">Belongs to the E2F/DP family.</text>
</comment>
<evidence type="ECO:0000259" key="8">
    <source>
        <dbReference type="SMART" id="SM01372"/>
    </source>
</evidence>
<evidence type="ECO:0000256" key="5">
    <source>
        <dbReference type="RuleBase" id="RU003796"/>
    </source>
</evidence>
<keyword evidence="6" id="KW-0175">Coiled coil</keyword>
<reference evidence="9 10" key="1">
    <citation type="journal article" date="2018" name="Nat. Ecol. Evol.">
        <title>Genomic signatures of mitonuclear coevolution across populations of Tigriopus californicus.</title>
        <authorList>
            <person name="Barreto F.S."/>
            <person name="Watson E.T."/>
            <person name="Lima T.G."/>
            <person name="Willett C.S."/>
            <person name="Edmands S."/>
            <person name="Li W."/>
            <person name="Burton R.S."/>
        </authorList>
    </citation>
    <scope>NUCLEOTIDE SEQUENCE [LARGE SCALE GENOMIC DNA]</scope>
    <source>
        <strain evidence="9 10">San Diego</strain>
    </source>
</reference>
<dbReference type="SMART" id="SM01372">
    <property type="entry name" value="E2F_TDP"/>
    <property type="match status" value="1"/>
</dbReference>
<protein>
    <recommendedName>
        <fullName evidence="8">E2F/DP family winged-helix DNA-binding domain-containing protein</fullName>
    </recommendedName>
</protein>
<comment type="caution">
    <text evidence="9">The sequence shown here is derived from an EMBL/GenBank/DDBJ whole genome shotgun (WGS) entry which is preliminary data.</text>
</comment>
<feature type="compositionally biased region" description="Polar residues" evidence="7">
    <location>
        <begin position="84"/>
        <end position="94"/>
    </location>
</feature>
<dbReference type="InterPro" id="IPR003316">
    <property type="entry name" value="E2F_WHTH_DNA-bd_dom"/>
</dbReference>
<dbReference type="GO" id="GO:0000978">
    <property type="term" value="F:RNA polymerase II cis-regulatory region sequence-specific DNA binding"/>
    <property type="evidence" value="ECO:0007669"/>
    <property type="project" value="InterPro"/>
</dbReference>
<dbReference type="OMA" id="ARYAYVT"/>
<dbReference type="Gene3D" id="1.10.10.10">
    <property type="entry name" value="Winged helix-like DNA-binding domain superfamily/Winged helix DNA-binding domain"/>
    <property type="match status" value="1"/>
</dbReference>
<keyword evidence="5" id="KW-0539">Nucleus</keyword>
<keyword evidence="2 5" id="KW-0805">Transcription regulation</keyword>
<evidence type="ECO:0000256" key="4">
    <source>
        <dbReference type="ARBA" id="ARBA00023163"/>
    </source>
</evidence>
<dbReference type="Proteomes" id="UP000318571">
    <property type="component" value="Chromosome 7"/>
</dbReference>
<feature type="coiled-coil region" evidence="6">
    <location>
        <begin position="275"/>
        <end position="323"/>
    </location>
</feature>
<dbReference type="STRING" id="6832.A0A553P1C8"/>
<feature type="region of interest" description="Disordered" evidence="7">
    <location>
        <begin position="482"/>
        <end position="556"/>
    </location>
</feature>
<dbReference type="InterPro" id="IPR037241">
    <property type="entry name" value="E2F-DP_heterodim"/>
</dbReference>